<dbReference type="Proteomes" id="UP000031575">
    <property type="component" value="Unassembled WGS sequence"/>
</dbReference>
<dbReference type="Gene3D" id="3.20.20.140">
    <property type="entry name" value="Metal-dependent hydrolases"/>
    <property type="match status" value="1"/>
</dbReference>
<dbReference type="HOGENOM" id="CLU_015572_2_0_1"/>
<evidence type="ECO:0000313" key="5">
    <source>
        <dbReference type="Proteomes" id="UP000031575"/>
    </source>
</evidence>
<dbReference type="EMBL" id="AWTV01000006">
    <property type="protein sequence ID" value="KIH92897.1"/>
    <property type="molecule type" value="Genomic_DNA"/>
</dbReference>
<dbReference type="GeneID" id="63675962"/>
<organism evidence="4 5">
    <name type="scientific">Sporothrix brasiliensis 5110</name>
    <dbReference type="NCBI Taxonomy" id="1398154"/>
    <lineage>
        <taxon>Eukaryota</taxon>
        <taxon>Fungi</taxon>
        <taxon>Dikarya</taxon>
        <taxon>Ascomycota</taxon>
        <taxon>Pezizomycotina</taxon>
        <taxon>Sordariomycetes</taxon>
        <taxon>Sordariomycetidae</taxon>
        <taxon>Ophiostomatales</taxon>
        <taxon>Ophiostomataceae</taxon>
        <taxon>Sporothrix</taxon>
    </lineage>
</organism>
<dbReference type="InterPro" id="IPR006680">
    <property type="entry name" value="Amidohydro-rel"/>
</dbReference>
<dbReference type="AlphaFoldDB" id="A0A0C2J792"/>
<dbReference type="Pfam" id="PF01979">
    <property type="entry name" value="Amidohydro_1"/>
    <property type="match status" value="1"/>
</dbReference>
<feature type="modified residue" description="N6-carboxylysine" evidence="2">
    <location>
        <position position="161"/>
    </location>
</feature>
<dbReference type="InterPro" id="IPR050378">
    <property type="entry name" value="Metallo-dep_Hydrolases_sf"/>
</dbReference>
<comment type="PTM">
    <text evidence="2">Carbamylation allows a single lysine to coordinate two divalent metal cations.</text>
</comment>
<dbReference type="SUPFAM" id="SSF51338">
    <property type="entry name" value="Composite domain of metallo-dependent hydrolases"/>
    <property type="match status" value="2"/>
</dbReference>
<evidence type="ECO:0000259" key="3">
    <source>
        <dbReference type="Pfam" id="PF01979"/>
    </source>
</evidence>
<dbReference type="OrthoDB" id="1924787at2759"/>
<dbReference type="RefSeq" id="XP_040620907.1">
    <property type="nucleotide sequence ID" value="XM_040761041.1"/>
</dbReference>
<evidence type="ECO:0000313" key="4">
    <source>
        <dbReference type="EMBL" id="KIH92897.1"/>
    </source>
</evidence>
<accession>A0A0C2J792</accession>
<feature type="domain" description="Amidohydrolase-related" evidence="3">
    <location>
        <begin position="58"/>
        <end position="470"/>
    </location>
</feature>
<sequence>MADSIEYDLVVTNGVCVTASDIAAYDIGIRGEKIAVLAPSGTLATAPTKRLIDAEGGYVMPGGVDCHVHLQEPSMFGKGSSADSFESGTRSAIAGGTTTVVAFAPQQRTEPSLLAALEATHSLARNNCYSDYGFHLLVGNASDQALSEIASLPSRGVTSLKIYMTYEALQLRDNEILSVLAEARANKVLTMIHAENGDVLTWLTERLEKRRLVAPRYHAHSRPQLLEDEATNRAIALASIVAQTPILLVHISDTGATKRIREAQTRGQPVFAETCPQYLFLTREEHLDAPHGFEAAKHVCSPPPRDAAAQAVIWTGLRNGTFSVLSSDHCPFNFDDDVTGKKTCISDEFPVGRFRHIPNGLPGVETRLPLTFSATDRRDKLPLNKFVEVTATNAAKLYGLYPKKGAIMPGLSDADLVVWYPSVGSPKRPAGLDNLVVTNSMLHHDVDYTPYEGKRVTNWPRYTVLRGEVVWDRDGEGIVGRKGYGQFIERDASVLNDIWQRVEEDGPFDEDKL</sequence>
<dbReference type="Gene3D" id="2.30.40.10">
    <property type="entry name" value="Urease, subunit C, domain 1"/>
    <property type="match status" value="1"/>
</dbReference>
<dbReference type="PANTHER" id="PTHR11647">
    <property type="entry name" value="HYDRANTOINASE/DIHYDROPYRIMIDINASE FAMILY MEMBER"/>
    <property type="match status" value="1"/>
</dbReference>
<dbReference type="InterPro" id="IPR011778">
    <property type="entry name" value="Hydantoinase/dihydroPyrase"/>
</dbReference>
<keyword evidence="5" id="KW-1185">Reference proteome</keyword>
<proteinExistence type="inferred from homology"/>
<dbReference type="SUPFAM" id="SSF51556">
    <property type="entry name" value="Metallo-dependent hydrolases"/>
    <property type="match status" value="1"/>
</dbReference>
<dbReference type="CDD" id="cd01314">
    <property type="entry name" value="D-HYD"/>
    <property type="match status" value="1"/>
</dbReference>
<gene>
    <name evidence="4" type="ORF">SPBR_02738</name>
</gene>
<comment type="caution">
    <text evidence="4">The sequence shown here is derived from an EMBL/GenBank/DDBJ whole genome shotgun (WGS) entry which is preliminary data.</text>
</comment>
<dbReference type="GO" id="GO:0016810">
    <property type="term" value="F:hydrolase activity, acting on carbon-nitrogen (but not peptide) bonds"/>
    <property type="evidence" value="ECO:0007669"/>
    <property type="project" value="InterPro"/>
</dbReference>
<dbReference type="VEuPathDB" id="FungiDB:SPBR_02738"/>
<evidence type="ECO:0000256" key="1">
    <source>
        <dbReference type="ARBA" id="ARBA00008829"/>
    </source>
</evidence>
<evidence type="ECO:0000256" key="2">
    <source>
        <dbReference type="PIRSR" id="PIRSR611778-50"/>
    </source>
</evidence>
<dbReference type="FunFam" id="3.20.20.140:FF:000174">
    <property type="entry name" value="Dihydropyrimidinase-related protein 2"/>
    <property type="match status" value="1"/>
</dbReference>
<protein>
    <submittedName>
        <fullName evidence="4">Dihydropyrimidinase</fullName>
    </submittedName>
</protein>
<comment type="similarity">
    <text evidence="1">Belongs to the metallo-dependent hydrolases superfamily. Hydantoinase/dihydropyrimidinase family.</text>
</comment>
<reference evidence="4 5" key="1">
    <citation type="journal article" date="2014" name="BMC Genomics">
        <title>Comparative genomics of the major fungal agents of human and animal Sporotrichosis: Sporothrix schenckii and Sporothrix brasiliensis.</title>
        <authorList>
            <person name="Teixeira M.M."/>
            <person name="de Almeida L.G."/>
            <person name="Kubitschek-Barreira P."/>
            <person name="Alves F.L."/>
            <person name="Kioshima E.S."/>
            <person name="Abadio A.K."/>
            <person name="Fernandes L."/>
            <person name="Derengowski L.S."/>
            <person name="Ferreira K.S."/>
            <person name="Souza R.C."/>
            <person name="Ruiz J.C."/>
            <person name="de Andrade N.C."/>
            <person name="Paes H.C."/>
            <person name="Nicola A.M."/>
            <person name="Albuquerque P."/>
            <person name="Gerber A.L."/>
            <person name="Martins V.P."/>
            <person name="Peconick L.D."/>
            <person name="Neto A.V."/>
            <person name="Chaucanez C.B."/>
            <person name="Silva P.A."/>
            <person name="Cunha O.L."/>
            <person name="de Oliveira F.F."/>
            <person name="dos Santos T.C."/>
            <person name="Barros A.L."/>
            <person name="Soares M.A."/>
            <person name="de Oliveira L.M."/>
            <person name="Marini M.M."/>
            <person name="Villalobos-Duno H."/>
            <person name="Cunha M.M."/>
            <person name="de Hoog S."/>
            <person name="da Silveira J.F."/>
            <person name="Henrissat B."/>
            <person name="Nino-Vega G.A."/>
            <person name="Cisalpino P.S."/>
            <person name="Mora-Montes H.M."/>
            <person name="Almeida S.R."/>
            <person name="Stajich J.E."/>
            <person name="Lopes-Bezerra L.M."/>
            <person name="Vasconcelos A.T."/>
            <person name="Felipe M.S."/>
        </authorList>
    </citation>
    <scope>NUCLEOTIDE SEQUENCE [LARGE SCALE GENOMIC DNA]</scope>
    <source>
        <strain evidence="4 5">5110</strain>
    </source>
</reference>
<dbReference type="InterPro" id="IPR032466">
    <property type="entry name" value="Metal_Hydrolase"/>
</dbReference>
<name>A0A0C2J792_9PEZI</name>
<dbReference type="NCBIfam" id="TIGR02033">
    <property type="entry name" value="D-hydantoinase"/>
    <property type="match status" value="1"/>
</dbReference>
<dbReference type="GO" id="GO:0005737">
    <property type="term" value="C:cytoplasm"/>
    <property type="evidence" value="ECO:0007669"/>
    <property type="project" value="InterPro"/>
</dbReference>
<dbReference type="PANTHER" id="PTHR11647:SF96">
    <property type="entry name" value="AMIDOHYDROLASE-RELATED DOMAIN-CONTAINING PROTEIN"/>
    <property type="match status" value="1"/>
</dbReference>
<dbReference type="InterPro" id="IPR011059">
    <property type="entry name" value="Metal-dep_hydrolase_composite"/>
</dbReference>